<keyword evidence="8 11" id="KW-0413">Isomerase</keyword>
<dbReference type="AlphaFoldDB" id="A0A5A8C5Y4"/>
<dbReference type="PANTHER" id="PTHR45955:SF1">
    <property type="entry name" value="PHOSPHOACETYLGLUCOSAMINE MUTASE"/>
    <property type="match status" value="1"/>
</dbReference>
<evidence type="ECO:0000256" key="12">
    <source>
        <dbReference type="PIRSR" id="PIRSR016408-1"/>
    </source>
</evidence>
<feature type="domain" description="Alpha-D-phosphohexomutase alpha/beta/alpha" evidence="16">
    <location>
        <begin position="57"/>
        <end position="93"/>
    </location>
</feature>
<keyword evidence="6 11" id="KW-0479">Metal-binding</keyword>
<dbReference type="PANTHER" id="PTHR45955">
    <property type="entry name" value="PHOSPHOACETYLGLUCOSAMINE MUTASE"/>
    <property type="match status" value="1"/>
</dbReference>
<feature type="binding site" evidence="14">
    <location>
        <position position="303"/>
    </location>
    <ligand>
        <name>Mg(2+)</name>
        <dbReference type="ChEBI" id="CHEBI:18420"/>
    </ligand>
</feature>
<dbReference type="CDD" id="cd03086">
    <property type="entry name" value="PGM3"/>
    <property type="match status" value="1"/>
</dbReference>
<keyword evidence="5" id="KW-0597">Phosphoprotein</keyword>
<evidence type="ECO:0000256" key="13">
    <source>
        <dbReference type="PIRSR" id="PIRSR016408-2"/>
    </source>
</evidence>
<dbReference type="Pfam" id="PF21404">
    <property type="entry name" value="AMG1_III"/>
    <property type="match status" value="1"/>
</dbReference>
<reference evidence="21 22" key="1">
    <citation type="submission" date="2019-07" db="EMBL/GenBank/DDBJ databases">
        <title>Genomes of Cafeteria roenbergensis.</title>
        <authorList>
            <person name="Fischer M.G."/>
            <person name="Hackl T."/>
            <person name="Roman M."/>
        </authorList>
    </citation>
    <scope>NUCLEOTIDE SEQUENCE [LARGE SCALE GENOMIC DNA]</scope>
    <source>
        <strain evidence="19 22">Cflag</strain>
        <strain evidence="20 21">RCC970-E3</strain>
    </source>
</reference>
<evidence type="ECO:0000313" key="22">
    <source>
        <dbReference type="Proteomes" id="UP000325113"/>
    </source>
</evidence>
<comment type="catalytic activity">
    <reaction evidence="1 11">
        <text>N-acetyl-alpha-D-glucosamine 1-phosphate = N-acetyl-D-glucosamine 6-phosphate</text>
        <dbReference type="Rhea" id="RHEA:23804"/>
        <dbReference type="ChEBI" id="CHEBI:57513"/>
        <dbReference type="ChEBI" id="CHEBI:57776"/>
        <dbReference type="EC" id="5.4.2.3"/>
    </reaction>
</comment>
<dbReference type="Pfam" id="PF21405">
    <property type="entry name" value="AMG1_II"/>
    <property type="match status" value="1"/>
</dbReference>
<dbReference type="Pfam" id="PF00408">
    <property type="entry name" value="PGM_PMM_IV"/>
    <property type="match status" value="1"/>
</dbReference>
<feature type="binding site" description="via phosphate group" evidence="14">
    <location>
        <position position="71"/>
    </location>
    <ligand>
        <name>Mg(2+)</name>
        <dbReference type="ChEBI" id="CHEBI:18420"/>
    </ligand>
</feature>
<dbReference type="InterPro" id="IPR016066">
    <property type="entry name" value="A-D-PHexomutase_CS"/>
</dbReference>
<evidence type="ECO:0000256" key="6">
    <source>
        <dbReference type="ARBA" id="ARBA00022723"/>
    </source>
</evidence>
<feature type="domain" description="Phosphoacetylglucosamine mutase AMG1" evidence="18">
    <location>
        <begin position="229"/>
        <end position="308"/>
    </location>
</feature>
<dbReference type="EC" id="5.4.2.3" evidence="4 11"/>
<accession>A0A5A8C5Y4</accession>
<keyword evidence="7 11" id="KW-0460">Magnesium</keyword>
<evidence type="ECO:0000313" key="20">
    <source>
        <dbReference type="EMBL" id="KAA0160030.1"/>
    </source>
</evidence>
<feature type="domain" description="Alpha-D-phosphohexomutase alpha/beta/alpha" evidence="16">
    <location>
        <begin position="125"/>
        <end position="182"/>
    </location>
</feature>
<evidence type="ECO:0000259" key="16">
    <source>
        <dbReference type="Pfam" id="PF02878"/>
    </source>
</evidence>
<gene>
    <name evidence="20" type="ORF">FNF28_05569</name>
    <name evidence="19" type="ORF">FNF31_07471</name>
</gene>
<dbReference type="FunFam" id="3.30.310.50:FF:000003">
    <property type="entry name" value="Phosphoacetylglucosamine mutase"/>
    <property type="match status" value="1"/>
</dbReference>
<dbReference type="PIRSF" id="PIRSF016408">
    <property type="entry name" value="PAGM"/>
    <property type="match status" value="1"/>
</dbReference>
<comment type="caution">
    <text evidence="19">The sequence shown here is derived from an EMBL/GenBank/DDBJ whole genome shotgun (WGS) entry which is preliminary data.</text>
</comment>
<evidence type="ECO:0000256" key="4">
    <source>
        <dbReference type="ARBA" id="ARBA00012731"/>
    </source>
</evidence>
<dbReference type="GO" id="GO:0005975">
    <property type="term" value="P:carbohydrate metabolic process"/>
    <property type="evidence" value="ECO:0007669"/>
    <property type="project" value="InterPro"/>
</dbReference>
<evidence type="ECO:0000313" key="21">
    <source>
        <dbReference type="Proteomes" id="UP000324907"/>
    </source>
</evidence>
<dbReference type="InterPro" id="IPR049023">
    <property type="entry name" value="AMG1_II"/>
</dbReference>
<feature type="binding site" evidence="13">
    <location>
        <begin position="567"/>
        <end position="571"/>
    </location>
    <ligand>
        <name>substrate</name>
    </ligand>
</feature>
<feature type="binding site" evidence="14">
    <location>
        <position position="305"/>
    </location>
    <ligand>
        <name>Mg(2+)</name>
        <dbReference type="ChEBI" id="CHEBI:18420"/>
    </ligand>
</feature>
<evidence type="ECO:0000256" key="10">
    <source>
        <dbReference type="ARBA" id="ARBA00032065"/>
    </source>
</evidence>
<feature type="binding site" evidence="14">
    <location>
        <position position="301"/>
    </location>
    <ligand>
        <name>Mg(2+)</name>
        <dbReference type="ChEBI" id="CHEBI:18420"/>
    </ligand>
</feature>
<evidence type="ECO:0000256" key="2">
    <source>
        <dbReference type="ARBA" id="ARBA00004865"/>
    </source>
</evidence>
<dbReference type="InterPro" id="IPR016657">
    <property type="entry name" value="PAGM"/>
</dbReference>
<name>A0A5A8C5Y4_CAFRO</name>
<dbReference type="EMBL" id="VLTM01000153">
    <property type="protein sequence ID" value="KAA0148134.1"/>
    <property type="molecule type" value="Genomic_DNA"/>
</dbReference>
<dbReference type="UniPathway" id="UPA00113">
    <property type="reaction ID" value="UER00530"/>
</dbReference>
<dbReference type="Pfam" id="PF02878">
    <property type="entry name" value="PGM_PMM_I"/>
    <property type="match status" value="2"/>
</dbReference>
<evidence type="ECO:0000256" key="14">
    <source>
        <dbReference type="PIRSR" id="PIRSR016408-3"/>
    </source>
</evidence>
<comment type="pathway">
    <text evidence="2 11">Nucleotide-sugar biosynthesis; UDP-N-acetyl-alpha-D-glucosamine biosynthesis; N-acetyl-alpha-D-glucosamine 1-phosphate from alpha-D-glucosamine 6-phosphate (route I): step 2/2.</text>
</comment>
<evidence type="ECO:0000256" key="5">
    <source>
        <dbReference type="ARBA" id="ARBA00022553"/>
    </source>
</evidence>
<dbReference type="Proteomes" id="UP000324907">
    <property type="component" value="Unassembled WGS sequence"/>
</dbReference>
<evidence type="ECO:0000259" key="15">
    <source>
        <dbReference type="Pfam" id="PF00408"/>
    </source>
</evidence>
<evidence type="ECO:0000313" key="19">
    <source>
        <dbReference type="EMBL" id="KAA0148134.1"/>
    </source>
</evidence>
<evidence type="ECO:0000256" key="8">
    <source>
        <dbReference type="ARBA" id="ARBA00023235"/>
    </source>
</evidence>
<evidence type="ECO:0000259" key="18">
    <source>
        <dbReference type="Pfam" id="PF21405"/>
    </source>
</evidence>
<evidence type="ECO:0000256" key="7">
    <source>
        <dbReference type="ARBA" id="ARBA00022842"/>
    </source>
</evidence>
<dbReference type="PROSITE" id="PS00710">
    <property type="entry name" value="PGM_PMM"/>
    <property type="match status" value="1"/>
</dbReference>
<dbReference type="GO" id="GO:0004610">
    <property type="term" value="F:phosphoacetylglucosamine mutase activity"/>
    <property type="evidence" value="ECO:0007669"/>
    <property type="project" value="UniProtKB-UniRule"/>
</dbReference>
<feature type="domain" description="Alpha-D-phosphohexomutase C-terminal" evidence="15">
    <location>
        <begin position="536"/>
        <end position="596"/>
    </location>
</feature>
<dbReference type="Proteomes" id="UP000325113">
    <property type="component" value="Unassembled WGS sequence"/>
</dbReference>
<dbReference type="GO" id="GO:0000287">
    <property type="term" value="F:magnesium ion binding"/>
    <property type="evidence" value="ECO:0007669"/>
    <property type="project" value="InterPro"/>
</dbReference>
<dbReference type="GO" id="GO:0006048">
    <property type="term" value="P:UDP-N-acetylglucosamine biosynthetic process"/>
    <property type="evidence" value="ECO:0007669"/>
    <property type="project" value="UniProtKB-UniRule"/>
</dbReference>
<dbReference type="InterPro" id="IPR005843">
    <property type="entry name" value="A-D-PHexomutase_C"/>
</dbReference>
<dbReference type="InterPro" id="IPR036900">
    <property type="entry name" value="A-D-PHexomutase_C_sf"/>
</dbReference>
<dbReference type="SUPFAM" id="SSF53738">
    <property type="entry name" value="Phosphoglucomutase, first 3 domains"/>
    <property type="match status" value="3"/>
</dbReference>
<feature type="binding site" evidence="13">
    <location>
        <begin position="402"/>
        <end position="404"/>
    </location>
    <ligand>
        <name>substrate</name>
    </ligand>
</feature>
<dbReference type="InterPro" id="IPR005844">
    <property type="entry name" value="A-D-PHexomutase_a/b/a-I"/>
</dbReference>
<dbReference type="FunFam" id="3.40.120.10:FF:000013">
    <property type="entry name" value="Phosphoacetylglucosamine mutase"/>
    <property type="match status" value="1"/>
</dbReference>
<organism evidence="19 22">
    <name type="scientific">Cafeteria roenbergensis</name>
    <name type="common">Marine flagellate</name>
    <dbReference type="NCBI Taxonomy" id="33653"/>
    <lineage>
        <taxon>Eukaryota</taxon>
        <taxon>Sar</taxon>
        <taxon>Stramenopiles</taxon>
        <taxon>Bigyra</taxon>
        <taxon>Opalozoa</taxon>
        <taxon>Bicosoecida</taxon>
        <taxon>Cafeteriaceae</taxon>
        <taxon>Cafeteria</taxon>
    </lineage>
</organism>
<dbReference type="Gene3D" id="3.30.310.50">
    <property type="entry name" value="Alpha-D-phosphohexomutase, C-terminal domain"/>
    <property type="match status" value="1"/>
</dbReference>
<dbReference type="EMBL" id="VLTL01000115">
    <property type="protein sequence ID" value="KAA0160030.1"/>
    <property type="molecule type" value="Genomic_DNA"/>
</dbReference>
<evidence type="ECO:0000256" key="1">
    <source>
        <dbReference type="ARBA" id="ARBA00000558"/>
    </source>
</evidence>
<comment type="cofactor">
    <cofactor evidence="11 14">
        <name>Mg(2+)</name>
        <dbReference type="ChEBI" id="CHEBI:18420"/>
    </cofactor>
    <text evidence="11 14">Binds 1 Mg(2+) ion per subunit.</text>
</comment>
<sequence length="609" mass="60106">MAAAAASSPFPAASKLAAAHPPPEGVKYAYGTAGFRMRAELLDAAVVRMGMLAALRAKQTGKAVGVMVTASHNPVADNGLKMVDPSGGMLAASWEVLAAKLANAGIADVGAELAAVAGEGACGDAACEGAVVIVGRDTRPSSPALADLVAAGVASVGGSVLDGGVVSTPQLHYLVGASNATARACESARLGGLRPDVDGYFARLATSYKACLAAAAVDAAAAAPEQGTTIIDAADGVGGPQAARTASDLAGALSWEVRNAGDSASLNDGCGAEFVQKGRTPPRGVDAASDALPGSRICSLDGDADRVVFHAFVPAEGEAGASWELVDGDKLAALLAVTVGALLKRAGGQAARLSMGVVQTAYANGAATRWVAACGLEVACAKTGVKFVHHAAEAYDVGVYFEANGHGTVVFSPAALLAIDHEADAAVAADPAVVSGAGASERAAAAAAALAAGGDAGAAVEAAVGAMTPGAAAVALQALTVLINQFVGDAIADALACEAALRIGGAPFGRWIAMYSDLPSRQTKVRVADRLALTTVPDESRLEAPAALQAAIDEAVKAVDCGRAFVRPSGTEDVVRVYAEAATVAAADELAAVVARAVFDLAGGQGSRP</sequence>
<evidence type="ECO:0000256" key="9">
    <source>
        <dbReference type="ARBA" id="ARBA00031926"/>
    </source>
</evidence>
<dbReference type="InterPro" id="IPR016055">
    <property type="entry name" value="A-D-PHexomutase_a/b/a-I/II/III"/>
</dbReference>
<evidence type="ECO:0000256" key="11">
    <source>
        <dbReference type="PIRNR" id="PIRNR016408"/>
    </source>
</evidence>
<feature type="binding site" evidence="13">
    <location>
        <position position="576"/>
    </location>
    <ligand>
        <name>substrate</name>
    </ligand>
</feature>
<comment type="similarity">
    <text evidence="3 11">Belongs to the phosphohexose mutase family.</text>
</comment>
<evidence type="ECO:0000259" key="17">
    <source>
        <dbReference type="Pfam" id="PF21404"/>
    </source>
</evidence>
<feature type="domain" description="Phosphoacetylglucosamine mutase AMG1" evidence="17">
    <location>
        <begin position="327"/>
        <end position="425"/>
    </location>
</feature>
<evidence type="ECO:0000256" key="3">
    <source>
        <dbReference type="ARBA" id="ARBA00010231"/>
    </source>
</evidence>
<feature type="active site" description="Phosphoserine intermediate" evidence="12">
    <location>
        <position position="71"/>
    </location>
</feature>
<protein>
    <recommendedName>
        <fullName evidence="4 11">Phosphoacetylglucosamine mutase</fullName>
        <shortName evidence="11">PAGM</shortName>
        <ecNumber evidence="4 11">5.4.2.3</ecNumber>
    </recommendedName>
    <alternativeName>
        <fullName evidence="10 11">Acetylglucosamine phosphomutase</fullName>
    </alternativeName>
    <alternativeName>
        <fullName evidence="9 11">N-acetylglucosamine-phosphate mutase</fullName>
    </alternativeName>
</protein>
<proteinExistence type="inferred from homology"/>
<dbReference type="InterPro" id="IPR049022">
    <property type="entry name" value="AMG1_III"/>
</dbReference>
<dbReference type="Gene3D" id="3.40.120.10">
    <property type="entry name" value="Alpha-D-Glucose-1,6-Bisphosphate, subunit A, domain 3"/>
    <property type="match status" value="3"/>
</dbReference>
<dbReference type="SUPFAM" id="SSF55957">
    <property type="entry name" value="Phosphoglucomutase, C-terminal domain"/>
    <property type="match status" value="1"/>
</dbReference>